<dbReference type="KEGG" id="lsd:EMK97_08965"/>
<dbReference type="AlphaFoldDB" id="A0A4P6P8J9"/>
<accession>A0A4P6P8J9</accession>
<name>A0A4P6P8J9_9GAMM</name>
<keyword evidence="2" id="KW-1185">Reference proteome</keyword>
<gene>
    <name evidence="1" type="ORF">EMK97_08965</name>
</gene>
<dbReference type="RefSeq" id="WP_130601398.1">
    <property type="nucleotide sequence ID" value="NZ_CP034759.1"/>
</dbReference>
<evidence type="ECO:0000313" key="1">
    <source>
        <dbReference type="EMBL" id="QBG35835.1"/>
    </source>
</evidence>
<dbReference type="EMBL" id="CP034759">
    <property type="protein sequence ID" value="QBG35835.1"/>
    <property type="molecule type" value="Genomic_DNA"/>
</dbReference>
<dbReference type="Proteomes" id="UP000290244">
    <property type="component" value="Chromosome"/>
</dbReference>
<proteinExistence type="predicted"/>
<evidence type="ECO:0000313" key="2">
    <source>
        <dbReference type="Proteomes" id="UP000290244"/>
    </source>
</evidence>
<reference evidence="1 2" key="1">
    <citation type="submission" date="2018-12" db="EMBL/GenBank/DDBJ databases">
        <title>Complete genome of Litorilituus sediminis.</title>
        <authorList>
            <person name="Liu A."/>
            <person name="Rong J."/>
        </authorList>
    </citation>
    <scope>NUCLEOTIDE SEQUENCE [LARGE SCALE GENOMIC DNA]</scope>
    <source>
        <strain evidence="1 2">JCM 17549</strain>
    </source>
</reference>
<organism evidence="1 2">
    <name type="scientific">Litorilituus sediminis</name>
    <dbReference type="NCBI Taxonomy" id="718192"/>
    <lineage>
        <taxon>Bacteria</taxon>
        <taxon>Pseudomonadati</taxon>
        <taxon>Pseudomonadota</taxon>
        <taxon>Gammaproteobacteria</taxon>
        <taxon>Alteromonadales</taxon>
        <taxon>Colwelliaceae</taxon>
        <taxon>Litorilituus</taxon>
    </lineage>
</organism>
<protein>
    <submittedName>
        <fullName evidence="1">Uncharacterized protein</fullName>
    </submittedName>
</protein>
<sequence>MNNVIQTLTNLASDASLDSEKTVAQMLANADITQLQHQAILANDVRLLAETINLPSIRAFVPVIVADEDETEQVVTNTTKKAVNA</sequence>